<dbReference type="Proteomes" id="UP000440367">
    <property type="component" value="Unassembled WGS sequence"/>
</dbReference>
<dbReference type="EMBL" id="QXGD01000199">
    <property type="protein sequence ID" value="KAE9248187.1"/>
    <property type="molecule type" value="Genomic_DNA"/>
</dbReference>
<name>A0A6A4A745_9STRA</name>
<feature type="compositionally biased region" description="Basic and acidic residues" evidence="1">
    <location>
        <begin position="377"/>
        <end position="386"/>
    </location>
</feature>
<dbReference type="PANTHER" id="PTHR48472">
    <property type="entry name" value="TC1-LIKE TRANSPOSASE DDE DOMAIN-CONTAINING PROTEIN"/>
    <property type="match status" value="1"/>
</dbReference>
<dbReference type="AlphaFoldDB" id="A0A6A4A745"/>
<comment type="caution">
    <text evidence="3">The sequence shown here is derived from an EMBL/GenBank/DDBJ whole genome shotgun (WGS) entry which is preliminary data.</text>
</comment>
<feature type="region of interest" description="Disordered" evidence="1">
    <location>
        <begin position="741"/>
        <end position="760"/>
    </location>
</feature>
<feature type="compositionally biased region" description="Basic and acidic residues" evidence="1">
    <location>
        <begin position="469"/>
        <end position="480"/>
    </location>
</feature>
<evidence type="ECO:0000313" key="4">
    <source>
        <dbReference type="Proteomes" id="UP000440367"/>
    </source>
</evidence>
<feature type="compositionally biased region" description="Acidic residues" evidence="1">
    <location>
        <begin position="458"/>
        <end position="468"/>
    </location>
</feature>
<dbReference type="InterPro" id="IPR038717">
    <property type="entry name" value="Tc1-like_DDE_dom"/>
</dbReference>
<accession>A0A6A4A745</accession>
<dbReference type="InterPro" id="IPR009057">
    <property type="entry name" value="Homeodomain-like_sf"/>
</dbReference>
<feature type="compositionally biased region" description="Low complexity" evidence="1">
    <location>
        <begin position="390"/>
        <end position="432"/>
    </location>
</feature>
<protein>
    <recommendedName>
        <fullName evidence="2">Tc1-like transposase DDE domain-containing protein</fullName>
    </recommendedName>
</protein>
<dbReference type="SUPFAM" id="SSF46689">
    <property type="entry name" value="Homeodomain-like"/>
    <property type="match status" value="1"/>
</dbReference>
<organism evidence="3 4">
    <name type="scientific">Phytophthora fragariae</name>
    <dbReference type="NCBI Taxonomy" id="53985"/>
    <lineage>
        <taxon>Eukaryota</taxon>
        <taxon>Sar</taxon>
        <taxon>Stramenopiles</taxon>
        <taxon>Oomycota</taxon>
        <taxon>Peronosporomycetes</taxon>
        <taxon>Peronosporales</taxon>
        <taxon>Peronosporaceae</taxon>
        <taxon>Phytophthora</taxon>
    </lineage>
</organism>
<evidence type="ECO:0000259" key="2">
    <source>
        <dbReference type="Pfam" id="PF13358"/>
    </source>
</evidence>
<proteinExistence type="predicted"/>
<dbReference type="PANTHER" id="PTHR48472:SF1">
    <property type="entry name" value="TC1-LIKE TRANSPOSASE DDE DOMAIN-CONTAINING PROTEIN"/>
    <property type="match status" value="1"/>
</dbReference>
<feature type="region of interest" description="Disordered" evidence="1">
    <location>
        <begin position="375"/>
        <end position="522"/>
    </location>
</feature>
<feature type="compositionally biased region" description="Polar residues" evidence="1">
    <location>
        <begin position="749"/>
        <end position="760"/>
    </location>
</feature>
<feature type="domain" description="Tc1-like transposase DDE" evidence="2">
    <location>
        <begin position="156"/>
        <end position="275"/>
    </location>
</feature>
<feature type="region of interest" description="Disordered" evidence="1">
    <location>
        <begin position="1"/>
        <end position="21"/>
    </location>
</feature>
<gene>
    <name evidence="3" type="ORF">PF002_g5912</name>
</gene>
<evidence type="ECO:0000313" key="3">
    <source>
        <dbReference type="EMBL" id="KAE9248187.1"/>
    </source>
</evidence>
<sequence length="760" mass="82798">MSSHSSPKSSPKHHTREERRRVLDAYSSGGDWRAVASHNGFPRTTAERLVRTGRVEDLPRRGARATKVTPEIKAALELWLDECCTYTLSILRTMVMCEFNVLLSEATISRHLVGMFFTVKQTRVEPTTCNSEVNKEKRKAFAEALVRHNDDGDLVGKRAVEKLPPSKGGNLQIQCAVSSAFGVVAYRTHRGSIKMDTNAAFVEALYTEIKEADVYKNDFADKKIVVIFDNAPAHSQTEVLVPAHDDLVLLRLGPYSPMCNPIENCFSALKAHIKQYLALMRDEMNRPRTQPTRSGPRISKTEARMQLLERAVHCPHWSSKQLLPGKVHRGRRLADGTDLVVSLALRASAALSADPTDRSLSLGDGRYVEWSASRDAYTQRRDDATTRRIVSASPARPRVPSSPTQQAPPTAPTRTARARPQIAPPVAAAAAAPAPPTRRPARRAGGQRARREAQPDPEPSDVENDPDADEHADQRRERGGNGDGDGDDSRDNAGGDDGETGDAGNAAHDAVPGRAPVDFAVPTGQPHAIVDHRESAVQQLPRGGHPNPKHFTVRQFDGRVHPGAFDAGVIPWCKQFRSQLIGAQLRDGHRWSDAVQCSILLTCLSDEAADVFNELWQATPGLTVDQGLASLTEKYSTKIGEAAIRDRIRQATRRADESYESYAQRLLTMADALPGSRCIETNAIAALEAFISTASPAEVKQLKFIAATAAQSKEPALLTLSNAVNFLTLFDKSDGVKAPAPAAKRAKTNRGTATSARCAA</sequence>
<dbReference type="GO" id="GO:0003676">
    <property type="term" value="F:nucleic acid binding"/>
    <property type="evidence" value="ECO:0007669"/>
    <property type="project" value="InterPro"/>
</dbReference>
<dbReference type="InterPro" id="IPR036397">
    <property type="entry name" value="RNaseH_sf"/>
</dbReference>
<dbReference type="Gene3D" id="3.30.420.10">
    <property type="entry name" value="Ribonuclease H-like superfamily/Ribonuclease H"/>
    <property type="match status" value="1"/>
</dbReference>
<evidence type="ECO:0000256" key="1">
    <source>
        <dbReference type="SAM" id="MobiDB-lite"/>
    </source>
</evidence>
<reference evidence="3 4" key="1">
    <citation type="submission" date="2018-08" db="EMBL/GenBank/DDBJ databases">
        <title>Genomic investigation of the strawberry pathogen Phytophthora fragariae indicates pathogenicity is determined by transcriptional variation in three key races.</title>
        <authorList>
            <person name="Adams T.M."/>
            <person name="Armitage A.D."/>
            <person name="Sobczyk M.K."/>
            <person name="Bates H.J."/>
            <person name="Dunwell J.M."/>
            <person name="Nellist C.F."/>
            <person name="Harrison R.J."/>
        </authorList>
    </citation>
    <scope>NUCLEOTIDE SEQUENCE [LARGE SCALE GENOMIC DNA]</scope>
    <source>
        <strain evidence="3 4">BC-1</strain>
    </source>
</reference>
<dbReference type="Pfam" id="PF13358">
    <property type="entry name" value="DDE_3"/>
    <property type="match status" value="1"/>
</dbReference>